<accession>A0A3E1HK85</accession>
<keyword evidence="1" id="KW-1133">Transmembrane helix</keyword>
<keyword evidence="1" id="KW-0472">Membrane</keyword>
<organism evidence="2 3">
    <name type="scientific">Mycobacterium uberis</name>
    <dbReference type="NCBI Taxonomy" id="2162698"/>
    <lineage>
        <taxon>Bacteria</taxon>
        <taxon>Bacillati</taxon>
        <taxon>Actinomycetota</taxon>
        <taxon>Actinomycetes</taxon>
        <taxon>Mycobacteriales</taxon>
        <taxon>Mycobacteriaceae</taxon>
        <taxon>Mycobacterium</taxon>
    </lineage>
</organism>
<comment type="caution">
    <text evidence="2">The sequence shown here is derived from an EMBL/GenBank/DDBJ whole genome shotgun (WGS) entry which is preliminary data.</text>
</comment>
<protein>
    <submittedName>
        <fullName evidence="2">Uncharacterized protein</fullName>
    </submittedName>
</protein>
<evidence type="ECO:0000313" key="2">
    <source>
        <dbReference type="EMBL" id="RFD26709.1"/>
    </source>
</evidence>
<evidence type="ECO:0000313" key="3">
    <source>
        <dbReference type="Proteomes" id="UP000258522"/>
    </source>
</evidence>
<reference evidence="2 3" key="1">
    <citation type="submission" date="2018-07" db="EMBL/GenBank/DDBJ databases">
        <title>Whole genome sequence of Mycobacterium uberis.</title>
        <authorList>
            <person name="Benjak A."/>
        </authorList>
    </citation>
    <scope>NUCLEOTIDE SEQUENCE [LARGE SCALE GENOMIC DNA]</scope>
    <source>
        <strain evidence="2 3">Jura</strain>
    </source>
</reference>
<evidence type="ECO:0000256" key="1">
    <source>
        <dbReference type="SAM" id="Phobius"/>
    </source>
</evidence>
<feature type="transmembrane region" description="Helical" evidence="1">
    <location>
        <begin position="12"/>
        <end position="31"/>
    </location>
</feature>
<gene>
    <name evidence="2" type="ORF">MUBE_02290</name>
</gene>
<keyword evidence="1" id="KW-0812">Transmembrane</keyword>
<dbReference type="AlphaFoldDB" id="A0A3E1HK85"/>
<proteinExistence type="predicted"/>
<name>A0A3E1HK85_9MYCO</name>
<dbReference type="Proteomes" id="UP000258522">
    <property type="component" value="Unassembled WGS sequence"/>
</dbReference>
<dbReference type="EMBL" id="QAYL01000002">
    <property type="protein sequence ID" value="RFD26709.1"/>
    <property type="molecule type" value="Genomic_DNA"/>
</dbReference>
<sequence length="94" mass="9995">MWVTHVNDLKLGVVGMAVGALLAMLVTEQLAASKWKPRHSTGMPAQQVVTSAAWHISPTRRPADGADFEKETDSDVNVSHVVAAPVATAILYCA</sequence>
<keyword evidence="3" id="KW-1185">Reference proteome</keyword>